<dbReference type="OMA" id="TPMMAQY"/>
<evidence type="ECO:0000313" key="8">
    <source>
        <dbReference type="EMBL" id="EME30066.1"/>
    </source>
</evidence>
<dbReference type="Pfam" id="PF01624">
    <property type="entry name" value="MutS_I"/>
    <property type="match status" value="1"/>
</dbReference>
<evidence type="ECO:0000256" key="4">
    <source>
        <dbReference type="ARBA" id="ARBA00022840"/>
    </source>
</evidence>
<dbReference type="InterPro" id="IPR007861">
    <property type="entry name" value="DNA_mismatch_repair_MutS_clamp"/>
</dbReference>
<proteinExistence type="inferred from homology"/>
<dbReference type="Gene3D" id="1.10.1420.10">
    <property type="match status" value="2"/>
</dbReference>
<dbReference type="Gene3D" id="3.30.420.110">
    <property type="entry name" value="MutS, connector domain"/>
    <property type="match status" value="1"/>
</dbReference>
<dbReference type="InterPro" id="IPR045076">
    <property type="entry name" value="MutS"/>
</dbReference>
<dbReference type="GO" id="GO:0006298">
    <property type="term" value="P:mismatch repair"/>
    <property type="evidence" value="ECO:0007669"/>
    <property type="project" value="InterPro"/>
</dbReference>
<evidence type="ECO:0000313" key="9">
    <source>
        <dbReference type="Proteomes" id="UP000030680"/>
    </source>
</evidence>
<accession>M2W2Z6</accession>
<evidence type="ECO:0000259" key="7">
    <source>
        <dbReference type="PROSITE" id="PS00486"/>
    </source>
</evidence>
<dbReference type="SUPFAM" id="SSF53150">
    <property type="entry name" value="DNA repair protein MutS, domain II"/>
    <property type="match status" value="1"/>
</dbReference>
<feature type="domain" description="DNA mismatch repair proteins mutS family" evidence="7">
    <location>
        <begin position="915"/>
        <end position="931"/>
    </location>
</feature>
<dbReference type="AlphaFoldDB" id="M2W2Z6"/>
<reference evidence="9" key="1">
    <citation type="journal article" date="2013" name="Science">
        <title>Gene transfer from bacteria and archaea facilitated evolution of an extremophilic eukaryote.</title>
        <authorList>
            <person name="Schonknecht G."/>
            <person name="Chen W.H."/>
            <person name="Ternes C.M."/>
            <person name="Barbier G.G."/>
            <person name="Shrestha R.P."/>
            <person name="Stanke M."/>
            <person name="Brautigam A."/>
            <person name="Baker B.J."/>
            <person name="Banfield J.F."/>
            <person name="Garavito R.M."/>
            <person name="Carr K."/>
            <person name="Wilkerson C."/>
            <person name="Rensing S.A."/>
            <person name="Gagneul D."/>
            <person name="Dickenson N.E."/>
            <person name="Oesterhelt C."/>
            <person name="Lercher M.J."/>
            <person name="Weber A.P."/>
        </authorList>
    </citation>
    <scope>NUCLEOTIDE SEQUENCE [LARGE SCALE GENOMIC DNA]</scope>
    <source>
        <strain evidence="9">074W</strain>
    </source>
</reference>
<dbReference type="GO" id="GO:0140664">
    <property type="term" value="F:ATP-dependent DNA damage sensor activity"/>
    <property type="evidence" value="ECO:0007669"/>
    <property type="project" value="InterPro"/>
</dbReference>
<evidence type="ECO:0000256" key="1">
    <source>
        <dbReference type="ARBA" id="ARBA00006271"/>
    </source>
</evidence>
<dbReference type="Pfam" id="PF05190">
    <property type="entry name" value="MutS_IV"/>
    <property type="match status" value="1"/>
</dbReference>
<keyword evidence="2" id="KW-0547">Nucleotide-binding</keyword>
<keyword evidence="9" id="KW-1185">Reference proteome</keyword>
<evidence type="ECO:0000256" key="6">
    <source>
        <dbReference type="SAM" id="MobiDB-lite"/>
    </source>
</evidence>
<evidence type="ECO:0000256" key="3">
    <source>
        <dbReference type="ARBA" id="ARBA00022763"/>
    </source>
</evidence>
<dbReference type="InterPro" id="IPR027417">
    <property type="entry name" value="P-loop_NTPase"/>
</dbReference>
<dbReference type="GO" id="GO:0005524">
    <property type="term" value="F:ATP binding"/>
    <property type="evidence" value="ECO:0007669"/>
    <property type="project" value="UniProtKB-KW"/>
</dbReference>
<keyword evidence="3" id="KW-0227">DNA damage</keyword>
<comment type="similarity">
    <text evidence="1">Belongs to the DNA mismatch repair MutS family.</text>
</comment>
<dbReference type="PANTHER" id="PTHR11361">
    <property type="entry name" value="DNA MISMATCH REPAIR PROTEIN MUTS FAMILY MEMBER"/>
    <property type="match status" value="1"/>
</dbReference>
<dbReference type="PANTHER" id="PTHR11361:SF148">
    <property type="entry name" value="DNA MISMATCH REPAIR PROTEIN MSH6"/>
    <property type="match status" value="1"/>
</dbReference>
<organism evidence="8 9">
    <name type="scientific">Galdieria sulphuraria</name>
    <name type="common">Red alga</name>
    <dbReference type="NCBI Taxonomy" id="130081"/>
    <lineage>
        <taxon>Eukaryota</taxon>
        <taxon>Rhodophyta</taxon>
        <taxon>Bangiophyceae</taxon>
        <taxon>Galdieriales</taxon>
        <taxon>Galdieriaceae</taxon>
        <taxon>Galdieria</taxon>
    </lineage>
</organism>
<dbReference type="SUPFAM" id="SSF52540">
    <property type="entry name" value="P-loop containing nucleoside triphosphate hydrolases"/>
    <property type="match status" value="1"/>
</dbReference>
<dbReference type="InterPro" id="IPR000432">
    <property type="entry name" value="DNA_mismatch_repair_MutS_C"/>
</dbReference>
<keyword evidence="5" id="KW-0238">DNA-binding</keyword>
<dbReference type="SMART" id="SM00533">
    <property type="entry name" value="MUTSd"/>
    <property type="match status" value="1"/>
</dbReference>
<dbReference type="RefSeq" id="XP_005706586.1">
    <property type="nucleotide sequence ID" value="XM_005706529.1"/>
</dbReference>
<dbReference type="Gene3D" id="3.40.50.300">
    <property type="entry name" value="P-loop containing nucleotide triphosphate hydrolases"/>
    <property type="match status" value="1"/>
</dbReference>
<dbReference type="Pfam" id="PF00488">
    <property type="entry name" value="MutS_V"/>
    <property type="match status" value="1"/>
</dbReference>
<dbReference type="SUPFAM" id="SSF48334">
    <property type="entry name" value="DNA repair protein MutS, domain III"/>
    <property type="match status" value="1"/>
</dbReference>
<evidence type="ECO:0000256" key="5">
    <source>
        <dbReference type="ARBA" id="ARBA00023125"/>
    </source>
</evidence>
<dbReference type="InterPro" id="IPR007696">
    <property type="entry name" value="DNA_mismatch_repair_MutS_core"/>
</dbReference>
<dbReference type="Gene3D" id="3.40.1170.10">
    <property type="entry name" value="DNA repair protein MutS, domain I"/>
    <property type="match status" value="1"/>
</dbReference>
<dbReference type="Gramene" id="EME30066">
    <property type="protein sequence ID" value="EME30066"/>
    <property type="gene ID" value="Gasu_26500"/>
</dbReference>
<dbReference type="EMBL" id="KB454503">
    <property type="protein sequence ID" value="EME30066.1"/>
    <property type="molecule type" value="Genomic_DNA"/>
</dbReference>
<dbReference type="PIRSF" id="PIRSF037677">
    <property type="entry name" value="DNA_mis_repair_Msh6"/>
    <property type="match status" value="1"/>
</dbReference>
<dbReference type="InterPro" id="IPR036678">
    <property type="entry name" value="MutS_con_dom_sf"/>
</dbReference>
<evidence type="ECO:0000256" key="2">
    <source>
        <dbReference type="ARBA" id="ARBA00022741"/>
    </source>
</evidence>
<dbReference type="SMART" id="SM00534">
    <property type="entry name" value="MUTSac"/>
    <property type="match status" value="1"/>
</dbReference>
<sequence>MKSQSTLLSFFETKPKSIYEEDNNKLHDAIKRTRDSNDKTHTEIVKKGARLQAPFVPIEEATVEKQAAVSVEREFFGHKLDLKQRQEKRRSLGQSVEEPANQKTGEEKWSETNRWATDIRDEQHRLPTDVDYDPSTLYIPPEAFRQLSPFQKQFWELKRKHYGTLQFFDSHKAQKTLDIVLFFKKGKFYELYDCDADIGHSVLGLNYTAGGRVEMRCVGVPETSFARYASKLVDNGYKVGRVEQVETTTAAAQRRRSSDSVDSKIAVCQRSLVRIMTKGSLTVDELNGDPSSHFLLCIHQCIRSEKIGFFYLDVSAGYSTVGEMKHDAGLADLEAILLSVQPVEIIAINCQQKGPLSELLKYFTSTTNCLLVHQHSSYGYSQRGANFPTQLEEFLLRHSTASIALFGCLEYLKSLYISVEVLRFDSTVIWDKCCTNEHISKNLSNEVNWEDRCLGNLSLIGSTIFNLEIVTSRPNKIGGHTLLSFIDHTATAGGKRLIKQWICTPLICRSQIERRLDSIEIILRKDSKSNILDQVRKQLSQFPDIERQIVKIQNMAYCSHQIVMFDDSEKRKVLEFLKFLKCLDHAVEFLKKQLPVILFPEFDSFISFIQNFDNNLLHKCRNVLDDLFNEFPDLDRTENGEMNFSEDSTFKNEIEGIELRLQRILEDFREQMNIDIQWFHRFREAYQLEFSQSALEKTNIPDDFVLMSQTSDKKRFWTPEIKQLVKKRNELLEAHTISESSKFKKILQKFDDSAILWRDLAKIISELDALFSLARTSRSSTGMMCRPEIIDSDIPRLVVEELRHPCLADMGDLYASGSCRTFIPVSLNLGGVEGTSFVIRGPNMGGKSTLLREICLGVILAQCGCYVPAKKFQFTLFDKIFTRMGASDAIGRGQSTFLLEVQEAAAILNTATKSSLVVIDELGRGTSTYDGYAIAKAVLNDISTRIGCLCFFSTHYHNLIHEKLPSNIRFFEMQAEVDEEKKDVTFLYTLKQTSTSFVSSRGVYCAKMANLPGEILIRAEDPKVRALLNGMDQSYDEMEAEFLKVFHS</sequence>
<dbReference type="InterPro" id="IPR017261">
    <property type="entry name" value="DNA_mismatch_repair_MutS/MSH"/>
</dbReference>
<dbReference type="SUPFAM" id="SSF55271">
    <property type="entry name" value="DNA repair protein MutS, domain I"/>
    <property type="match status" value="1"/>
</dbReference>
<dbReference type="GeneID" id="17088823"/>
<keyword evidence="4" id="KW-0067">ATP-binding</keyword>
<dbReference type="PROSITE" id="PS00486">
    <property type="entry name" value="DNA_MISMATCH_REPAIR_2"/>
    <property type="match status" value="1"/>
</dbReference>
<feature type="region of interest" description="Disordered" evidence="6">
    <location>
        <begin position="86"/>
        <end position="111"/>
    </location>
</feature>
<gene>
    <name evidence="8" type="ORF">Gasu_26500</name>
</gene>
<dbReference type="OrthoDB" id="10252754at2759"/>
<dbReference type="GO" id="GO:0032301">
    <property type="term" value="C:MutSalpha complex"/>
    <property type="evidence" value="ECO:0007669"/>
    <property type="project" value="TreeGrafter"/>
</dbReference>
<dbReference type="STRING" id="130081.M2W2Z6"/>
<dbReference type="Proteomes" id="UP000030680">
    <property type="component" value="Unassembled WGS sequence"/>
</dbReference>
<protein>
    <submittedName>
        <fullName evidence="8">DNA mismatch repair protein MutS isoform 2</fullName>
    </submittedName>
</protein>
<dbReference type="InterPro" id="IPR007695">
    <property type="entry name" value="DNA_mismatch_repair_MutS-lik_N"/>
</dbReference>
<dbReference type="Pfam" id="PF05192">
    <property type="entry name" value="MutS_III"/>
    <property type="match status" value="1"/>
</dbReference>
<dbReference type="InterPro" id="IPR016151">
    <property type="entry name" value="DNA_mismatch_repair_MutS_N"/>
</dbReference>
<dbReference type="eggNOG" id="KOG0217">
    <property type="taxonomic scope" value="Eukaryota"/>
</dbReference>
<name>M2W2Z6_GALSU</name>
<dbReference type="GO" id="GO:0030983">
    <property type="term" value="F:mismatched DNA binding"/>
    <property type="evidence" value="ECO:0007669"/>
    <property type="project" value="InterPro"/>
</dbReference>
<dbReference type="InterPro" id="IPR036187">
    <property type="entry name" value="DNA_mismatch_repair_MutS_sf"/>
</dbReference>